<name>A0A2U8QYV8_9FLAO</name>
<organism evidence="2 3">
    <name type="scientific">Flavobacterium sediminis</name>
    <dbReference type="NCBI Taxonomy" id="2201181"/>
    <lineage>
        <taxon>Bacteria</taxon>
        <taxon>Pseudomonadati</taxon>
        <taxon>Bacteroidota</taxon>
        <taxon>Flavobacteriia</taxon>
        <taxon>Flavobacteriales</taxon>
        <taxon>Flavobacteriaceae</taxon>
        <taxon>Flavobacterium</taxon>
    </lineage>
</organism>
<reference evidence="2 3" key="1">
    <citation type="submission" date="2018-05" db="EMBL/GenBank/DDBJ databases">
        <title>Flavobacterium sp. MEBiC07310.</title>
        <authorList>
            <person name="Baek K."/>
        </authorList>
    </citation>
    <scope>NUCLEOTIDE SEQUENCE [LARGE SCALE GENOMIC DNA]</scope>
    <source>
        <strain evidence="2 3">MEBiC07310</strain>
    </source>
</reference>
<dbReference type="InterPro" id="IPR002625">
    <property type="entry name" value="Smr_dom"/>
</dbReference>
<dbReference type="Pfam" id="PF01713">
    <property type="entry name" value="Smr"/>
    <property type="match status" value="1"/>
</dbReference>
<dbReference type="Gene3D" id="3.30.1370.110">
    <property type="match status" value="1"/>
</dbReference>
<protein>
    <submittedName>
        <fullName evidence="2">DNA mismatch repair protein MutS</fullName>
    </submittedName>
</protein>
<evidence type="ECO:0000259" key="1">
    <source>
        <dbReference type="PROSITE" id="PS50828"/>
    </source>
</evidence>
<feature type="domain" description="Smr" evidence="1">
    <location>
        <begin position="116"/>
        <end position="179"/>
    </location>
</feature>
<gene>
    <name evidence="2" type="ORF">DI487_12245</name>
</gene>
<dbReference type="InterPro" id="IPR036063">
    <property type="entry name" value="Smr_dom_sf"/>
</dbReference>
<proteinExistence type="predicted"/>
<dbReference type="AlphaFoldDB" id="A0A2U8QYV8"/>
<sequence>MIKVGDKVAVLDEPIEGVVLKIEKQEITIKTSDDLMMTFFVNEVVNINEMNNLTDLFGSKSLNDVLNDKREPKKRSFTKEKKSKKDEYVVEVDLHIEKLVPSSKGLTNFDMLNIQMETVKRQLEFAIKNRIPKLVFIHGVGEGVLKSEIEYFLSRYDNVSFQEANFRKYGLGATEVYIKQSLG</sequence>
<keyword evidence="3" id="KW-1185">Reference proteome</keyword>
<dbReference type="OrthoDB" id="1524810at2"/>
<evidence type="ECO:0000313" key="3">
    <source>
        <dbReference type="Proteomes" id="UP000245429"/>
    </source>
</evidence>
<dbReference type="KEGG" id="fse:DI487_12245"/>
<evidence type="ECO:0000313" key="2">
    <source>
        <dbReference type="EMBL" id="AWM15342.1"/>
    </source>
</evidence>
<accession>A0A2U8QYV8</accession>
<dbReference type="Proteomes" id="UP000245429">
    <property type="component" value="Chromosome"/>
</dbReference>
<dbReference type="EMBL" id="CP029463">
    <property type="protein sequence ID" value="AWM15342.1"/>
    <property type="molecule type" value="Genomic_DNA"/>
</dbReference>
<dbReference type="PROSITE" id="PS50828">
    <property type="entry name" value="SMR"/>
    <property type="match status" value="1"/>
</dbReference>